<keyword evidence="1" id="KW-0472">Membrane</keyword>
<protein>
    <recommendedName>
        <fullName evidence="4">PH domain-containing protein</fullName>
    </recommendedName>
</protein>
<evidence type="ECO:0000313" key="2">
    <source>
        <dbReference type="EMBL" id="MFC0582074.1"/>
    </source>
</evidence>
<organism evidence="2 3">
    <name type="scientific">Micrococcoides hystricis</name>
    <dbReference type="NCBI Taxonomy" id="1572761"/>
    <lineage>
        <taxon>Bacteria</taxon>
        <taxon>Bacillati</taxon>
        <taxon>Actinomycetota</taxon>
        <taxon>Actinomycetes</taxon>
        <taxon>Micrococcales</taxon>
        <taxon>Micrococcaceae</taxon>
        <taxon>Micrococcoides</taxon>
    </lineage>
</organism>
<feature type="transmembrane region" description="Helical" evidence="1">
    <location>
        <begin position="62"/>
        <end position="81"/>
    </location>
</feature>
<gene>
    <name evidence="2" type="ORF">ACFFFR_06715</name>
</gene>
<dbReference type="Proteomes" id="UP001589862">
    <property type="component" value="Unassembled WGS sequence"/>
</dbReference>
<reference evidence="2 3" key="1">
    <citation type="submission" date="2024-09" db="EMBL/GenBank/DDBJ databases">
        <authorList>
            <person name="Sun Q."/>
            <person name="Mori K."/>
        </authorList>
    </citation>
    <scope>NUCLEOTIDE SEQUENCE [LARGE SCALE GENOMIC DNA]</scope>
    <source>
        <strain evidence="2 3">NCAIM B.02604</strain>
    </source>
</reference>
<evidence type="ECO:0000313" key="3">
    <source>
        <dbReference type="Proteomes" id="UP001589862"/>
    </source>
</evidence>
<keyword evidence="3" id="KW-1185">Reference proteome</keyword>
<comment type="caution">
    <text evidence="2">The sequence shown here is derived from an EMBL/GenBank/DDBJ whole genome shotgun (WGS) entry which is preliminary data.</text>
</comment>
<feature type="transmembrane region" description="Helical" evidence="1">
    <location>
        <begin position="20"/>
        <end position="42"/>
    </location>
</feature>
<name>A0ABV6PAD0_9MICC</name>
<dbReference type="RefSeq" id="WP_377458964.1">
    <property type="nucleotide sequence ID" value="NZ_JBHLUB010000028.1"/>
</dbReference>
<evidence type="ECO:0000256" key="1">
    <source>
        <dbReference type="SAM" id="Phobius"/>
    </source>
</evidence>
<accession>A0ABV6PAD0</accession>
<sequence>MRIDVKNGERLILRTRPSAVILRSAVIWALLLAVILGFGAGAFHVLMNQQLLDPSFYTYLGYAYYVAWALVFLLLIYPGVLRPLLRYARHRTWLTNQRLVHRRYFPTMSTHAGRRPAGFRTVTIALGSITDLRYGKSRANSADIWVHYGFGEAVRLPQIPQPALFVESVWAEVSKTTRRTNVEAERSAPGTRWD</sequence>
<dbReference type="EMBL" id="JBHLUB010000028">
    <property type="protein sequence ID" value="MFC0582074.1"/>
    <property type="molecule type" value="Genomic_DNA"/>
</dbReference>
<evidence type="ECO:0008006" key="4">
    <source>
        <dbReference type="Google" id="ProtNLM"/>
    </source>
</evidence>
<proteinExistence type="predicted"/>
<keyword evidence="1" id="KW-1133">Transmembrane helix</keyword>
<keyword evidence="1" id="KW-0812">Transmembrane</keyword>